<evidence type="ECO:0000313" key="2">
    <source>
        <dbReference type="EMBL" id="EEV17049.1"/>
    </source>
</evidence>
<dbReference type="Proteomes" id="UP000005709">
    <property type="component" value="Unassembled WGS sequence"/>
</dbReference>
<keyword evidence="1" id="KW-0472">Membrane</keyword>
<sequence>MEYEITGEVRNLRVHAARGNSKIWVFFEIDGVKLRGEFNDIPVEEGELARAYFIRGGYAGSYVITRVWVARKPSPLRRKLGIATAVCTLGFGAALWIVGFGILNVGGRGSLINFICIAAAGFGVLKEGVGNLKMWLNQRTSR</sequence>
<proteinExistence type="predicted"/>
<feature type="transmembrane region" description="Helical" evidence="1">
    <location>
        <begin position="109"/>
        <end position="125"/>
    </location>
</feature>
<reference evidence="2 3" key="1">
    <citation type="submission" date="2009-07" db="EMBL/GenBank/DDBJ databases">
        <authorList>
            <person name="Madupu R."/>
            <person name="Sebastian Y."/>
            <person name="Durkin A.S."/>
            <person name="Torralba M."/>
            <person name="Methe B."/>
            <person name="Sutton G.G."/>
            <person name="Strausberg R.L."/>
            <person name="Nelson K.E."/>
        </authorList>
    </citation>
    <scope>NUCLEOTIDE SEQUENCE [LARGE SCALE GENOMIC DNA]</scope>
    <source>
        <strain evidence="2 3">RM3268</strain>
    </source>
</reference>
<feature type="transmembrane region" description="Helical" evidence="1">
    <location>
        <begin position="80"/>
        <end position="103"/>
    </location>
</feature>
<dbReference type="AlphaFoldDB" id="C8PJE4"/>
<comment type="caution">
    <text evidence="2">The sequence shown here is derived from an EMBL/GenBank/DDBJ whole genome shotgun (WGS) entry which is preliminary data.</text>
</comment>
<dbReference type="RefSeq" id="WP_005871994.1">
    <property type="nucleotide sequence ID" value="NZ_ACYG01000027.1"/>
</dbReference>
<keyword evidence="3" id="KW-1185">Reference proteome</keyword>
<protein>
    <submittedName>
        <fullName evidence="2">Uncharacterized protein</fullName>
    </submittedName>
</protein>
<accession>C8PJE4</accession>
<keyword evidence="1" id="KW-0812">Transmembrane</keyword>
<dbReference type="EMBL" id="ACYG01000027">
    <property type="protein sequence ID" value="EEV17049.1"/>
    <property type="molecule type" value="Genomic_DNA"/>
</dbReference>
<name>C8PJE4_9BACT</name>
<organism evidence="2 3">
    <name type="scientific">Campylobacter gracilis RM3268</name>
    <dbReference type="NCBI Taxonomy" id="553220"/>
    <lineage>
        <taxon>Bacteria</taxon>
        <taxon>Pseudomonadati</taxon>
        <taxon>Campylobacterota</taxon>
        <taxon>Epsilonproteobacteria</taxon>
        <taxon>Campylobacterales</taxon>
        <taxon>Campylobacteraceae</taxon>
        <taxon>Campylobacter</taxon>
    </lineage>
</organism>
<evidence type="ECO:0000256" key="1">
    <source>
        <dbReference type="SAM" id="Phobius"/>
    </source>
</evidence>
<gene>
    <name evidence="2" type="ORF">CAMGR0001_1343</name>
</gene>
<keyword evidence="1" id="KW-1133">Transmembrane helix</keyword>
<evidence type="ECO:0000313" key="3">
    <source>
        <dbReference type="Proteomes" id="UP000005709"/>
    </source>
</evidence>